<keyword evidence="1" id="KW-1133">Transmembrane helix</keyword>
<dbReference type="EMBL" id="CP060394">
    <property type="protein sequence ID" value="QNI31100.1"/>
    <property type="molecule type" value="Genomic_DNA"/>
</dbReference>
<evidence type="ECO:0000313" key="2">
    <source>
        <dbReference type="EMBL" id="QNI31100.1"/>
    </source>
</evidence>
<sequence>MTLLDAPIYNAARAKRNRNIIIAIIAVVVLVAVTGFLGFLTGHGWFFATVPAEHRVNKFLETVEAKDFTKAYGLWNNDADWQKHPEQYKLYDFDQFQKDWGPSSDYGVIRSHQIAITKAVGNGTVMGVNINGGKTPLFLRVDDKTKQIGFSPIELYVGP</sequence>
<reference evidence="2 3" key="1">
    <citation type="submission" date="2020-08" db="EMBL/GenBank/DDBJ databases">
        <title>Edaphobacter telluris sp. nov. and Acidobacterium dinghuensis sp. nov., two acidobacteria isolated from forest soil.</title>
        <authorList>
            <person name="Fu J."/>
            <person name="Qiu L."/>
        </authorList>
    </citation>
    <scope>NUCLEOTIDE SEQUENCE [LARGE SCALE GENOMIC DNA]</scope>
    <source>
        <strain evidence="2">4Y35</strain>
    </source>
</reference>
<protein>
    <submittedName>
        <fullName evidence="2">Uncharacterized protein</fullName>
    </submittedName>
</protein>
<dbReference type="AlphaFoldDB" id="A0A7G8BEY0"/>
<evidence type="ECO:0000313" key="3">
    <source>
        <dbReference type="Proteomes" id="UP000515312"/>
    </source>
</evidence>
<keyword evidence="1" id="KW-0812">Transmembrane</keyword>
<dbReference type="Proteomes" id="UP000515312">
    <property type="component" value="Chromosome"/>
</dbReference>
<feature type="transmembrane region" description="Helical" evidence="1">
    <location>
        <begin position="20"/>
        <end position="48"/>
    </location>
</feature>
<dbReference type="KEGG" id="adin:H7849_18615"/>
<accession>A0A7G8BEY0</accession>
<organism evidence="2 3">
    <name type="scientific">Alloacidobacterium dinghuense</name>
    <dbReference type="NCBI Taxonomy" id="2763107"/>
    <lineage>
        <taxon>Bacteria</taxon>
        <taxon>Pseudomonadati</taxon>
        <taxon>Acidobacteriota</taxon>
        <taxon>Terriglobia</taxon>
        <taxon>Terriglobales</taxon>
        <taxon>Acidobacteriaceae</taxon>
        <taxon>Alloacidobacterium</taxon>
    </lineage>
</organism>
<dbReference type="RefSeq" id="WP_186741470.1">
    <property type="nucleotide sequence ID" value="NZ_CP060394.1"/>
</dbReference>
<gene>
    <name evidence="2" type="ORF">H7849_18615</name>
</gene>
<evidence type="ECO:0000256" key="1">
    <source>
        <dbReference type="SAM" id="Phobius"/>
    </source>
</evidence>
<proteinExistence type="predicted"/>
<keyword evidence="1" id="KW-0472">Membrane</keyword>
<name>A0A7G8BEY0_9BACT</name>
<keyword evidence="3" id="KW-1185">Reference proteome</keyword>